<dbReference type="SUPFAM" id="SSF55729">
    <property type="entry name" value="Acyl-CoA N-acyltransferases (Nat)"/>
    <property type="match status" value="2"/>
</dbReference>
<dbReference type="Gene3D" id="3.40.630.30">
    <property type="match status" value="1"/>
</dbReference>
<dbReference type="AlphaFoldDB" id="A0AAX2SGZ0"/>
<dbReference type="RefSeq" id="WP_019309667.1">
    <property type="nucleotide sequence ID" value="NZ_CP072262.1"/>
</dbReference>
<proteinExistence type="predicted"/>
<dbReference type="EMBL" id="SPNK01000001">
    <property type="protein sequence ID" value="TFI02983.1"/>
    <property type="molecule type" value="Genomic_DNA"/>
</dbReference>
<name>A0AAX2SGZ0_KOCRH</name>
<organism evidence="2 3">
    <name type="scientific">Kocuria rhizophila</name>
    <dbReference type="NCBI Taxonomy" id="72000"/>
    <lineage>
        <taxon>Bacteria</taxon>
        <taxon>Bacillati</taxon>
        <taxon>Actinomycetota</taxon>
        <taxon>Actinomycetes</taxon>
        <taxon>Micrococcales</taxon>
        <taxon>Micrococcaceae</taxon>
        <taxon>Kocuria</taxon>
    </lineage>
</organism>
<evidence type="ECO:0000313" key="3">
    <source>
        <dbReference type="Proteomes" id="UP000298017"/>
    </source>
</evidence>
<reference evidence="2 3" key="1">
    <citation type="submission" date="2019-03" db="EMBL/GenBank/DDBJ databases">
        <title>Genome Sequencing and Assembly of Various Microbes Isolated from Alder Root Nodule.</title>
        <authorList>
            <person name="Swanson E."/>
            <person name="Sevigny J.L."/>
            <person name="Pesce C."/>
            <person name="Davis I."/>
            <person name="Kleiner V."/>
            <person name="Tisa L."/>
        </authorList>
    </citation>
    <scope>NUCLEOTIDE SEQUENCE [LARGE SCALE GENOMIC DNA]</scope>
    <source>
        <strain evidence="2 3">4R-31</strain>
    </source>
</reference>
<dbReference type="InterPro" id="IPR016181">
    <property type="entry name" value="Acyl_CoA_acyltransferase"/>
</dbReference>
<keyword evidence="3" id="KW-1185">Reference proteome</keyword>
<protein>
    <submittedName>
        <fullName evidence="2">GNAT family N-acetyltransferase</fullName>
    </submittedName>
</protein>
<evidence type="ECO:0000256" key="1">
    <source>
        <dbReference type="SAM" id="MobiDB-lite"/>
    </source>
</evidence>
<gene>
    <name evidence="2" type="ORF">E4P33_00205</name>
</gene>
<comment type="caution">
    <text evidence="2">The sequence shown here is derived from an EMBL/GenBank/DDBJ whole genome shotgun (WGS) entry which is preliminary data.</text>
</comment>
<dbReference type="Proteomes" id="UP000298017">
    <property type="component" value="Unassembled WGS sequence"/>
</dbReference>
<sequence length="391" mass="43063">MTQSSPVRIELLRIPEAFDADAQRLLGDVASLVQSSRRHVWGTDQLSNEAHDIFRDLKDPYERVNILCAFLEDRLVGRAEVRMPLIADTGMAQIVVHVDPDETSEGIGRGLLGAAEQLAHGESRRLVRLVTEHPASEARDPAGPGDGSVDGSSDGEEPSGGHGAPVAWLDAADGSGRLPASHRQTRFAQHAGYGLRTVSSFALLPVPLAETRLQRIQESLSSSPFAEHYRMHTWVGEAPEELLAPLAQLHAKIPTDSFVRPTVADPDPWDGDRVRRTEQLRQEDGDRSLMAVVQDLRTGELVGMTELILAQHRPVLALQDETLVVREHRGHRLGMRLKLANLEQLTAVAPEVTTVYSWTHSGNDRMNWVNAQLGFQEAGQSAIWEQDFSVV</sequence>
<accession>A0AAX2SGZ0</accession>
<feature type="region of interest" description="Disordered" evidence="1">
    <location>
        <begin position="133"/>
        <end position="180"/>
    </location>
</feature>
<evidence type="ECO:0000313" key="2">
    <source>
        <dbReference type="EMBL" id="TFI02983.1"/>
    </source>
</evidence>
<feature type="compositionally biased region" description="Low complexity" evidence="1">
    <location>
        <begin position="141"/>
        <end position="152"/>
    </location>
</feature>